<evidence type="ECO:0000256" key="5">
    <source>
        <dbReference type="ARBA" id="ARBA00022989"/>
    </source>
</evidence>
<evidence type="ECO:0000256" key="7">
    <source>
        <dbReference type="SAM" id="Phobius"/>
    </source>
</evidence>
<feature type="transmembrane region" description="Helical" evidence="7">
    <location>
        <begin position="150"/>
        <end position="172"/>
    </location>
</feature>
<keyword evidence="3" id="KW-1003">Cell membrane</keyword>
<feature type="domain" description="ABC3 transporter permease C-terminal" evidence="8">
    <location>
        <begin position="151"/>
        <end position="261"/>
    </location>
</feature>
<evidence type="ECO:0000259" key="8">
    <source>
        <dbReference type="Pfam" id="PF02687"/>
    </source>
</evidence>
<evidence type="ECO:0000256" key="1">
    <source>
        <dbReference type="ARBA" id="ARBA00004651"/>
    </source>
</evidence>
<sequence>MGSDGPGVPAHAGERLRRVPGVSAVTEIVRTSVRVGLDKYPAQGVSTDGLTHTWDPAVTAGSLDGFGPQSVALSALAADALNRQPGDELKLTLGDGTETQLTVAAVYERGLGFGDVTMSHSLVTRHVDNPLASTLLVKTQDEGGPGRAELAMGLIIAFTAIAVVNTLVMSVFDRRREFALLQLIGTTRRQVRGMLRIEAAMVTLLATTLGTGIALAVLTAFSIGMTGSASPSVDGWTYLGTVGFAALLTALATLIPGRLALGGRPSDGRAGAGRPPDHAFTHRAFVTSLACHPPGGRQQTGQVCSS</sequence>
<accession>A0A4Y3S0T1</accession>
<comment type="caution">
    <text evidence="9">The sequence shown here is derived from an EMBL/GenBank/DDBJ whole genome shotgun (WGS) entry which is preliminary data.</text>
</comment>
<evidence type="ECO:0000313" key="9">
    <source>
        <dbReference type="EMBL" id="GEB61780.1"/>
    </source>
</evidence>
<keyword evidence="10" id="KW-1185">Reference proteome</keyword>
<feature type="transmembrane region" description="Helical" evidence="7">
    <location>
        <begin position="199"/>
        <end position="223"/>
    </location>
</feature>
<evidence type="ECO:0000256" key="3">
    <source>
        <dbReference type="ARBA" id="ARBA00022475"/>
    </source>
</evidence>
<feature type="transmembrane region" description="Helical" evidence="7">
    <location>
        <begin position="235"/>
        <end position="255"/>
    </location>
</feature>
<dbReference type="Proteomes" id="UP000315226">
    <property type="component" value="Unassembled WGS sequence"/>
</dbReference>
<keyword evidence="5 7" id="KW-1133">Transmembrane helix</keyword>
<dbReference type="GO" id="GO:0098797">
    <property type="term" value="C:plasma membrane protein complex"/>
    <property type="evidence" value="ECO:0007669"/>
    <property type="project" value="TreeGrafter"/>
</dbReference>
<dbReference type="Pfam" id="PF02687">
    <property type="entry name" value="FtsX"/>
    <property type="match status" value="1"/>
</dbReference>
<name>A0A4Y3S0T1_9ACTN</name>
<reference evidence="9 10" key="1">
    <citation type="submission" date="2019-06" db="EMBL/GenBank/DDBJ databases">
        <title>Whole genome shotgun sequence of Streptomyces gardneri NBRC 12865.</title>
        <authorList>
            <person name="Hosoyama A."/>
            <person name="Uohara A."/>
            <person name="Ohji S."/>
            <person name="Ichikawa N."/>
        </authorList>
    </citation>
    <scope>NUCLEOTIDE SEQUENCE [LARGE SCALE GENOMIC DNA]</scope>
    <source>
        <strain evidence="9 10">NBRC 12865</strain>
    </source>
</reference>
<evidence type="ECO:0000256" key="2">
    <source>
        <dbReference type="ARBA" id="ARBA00005236"/>
    </source>
</evidence>
<dbReference type="EMBL" id="BJMN01000067">
    <property type="protein sequence ID" value="GEB61780.1"/>
    <property type="molecule type" value="Genomic_DNA"/>
</dbReference>
<comment type="subcellular location">
    <subcellularLocation>
        <location evidence="1">Cell membrane</location>
        <topology evidence="1">Multi-pass membrane protein</topology>
    </subcellularLocation>
</comment>
<keyword evidence="4 7" id="KW-0812">Transmembrane</keyword>
<protein>
    <recommendedName>
        <fullName evidence="8">ABC3 transporter permease C-terminal domain-containing protein</fullName>
    </recommendedName>
</protein>
<dbReference type="InterPro" id="IPR051447">
    <property type="entry name" value="Lipoprotein-release_system"/>
</dbReference>
<dbReference type="GO" id="GO:0044874">
    <property type="term" value="P:lipoprotein localization to outer membrane"/>
    <property type="evidence" value="ECO:0007669"/>
    <property type="project" value="TreeGrafter"/>
</dbReference>
<evidence type="ECO:0000313" key="10">
    <source>
        <dbReference type="Proteomes" id="UP000315226"/>
    </source>
</evidence>
<organism evidence="9 10">
    <name type="scientific">Streptomyces gardneri</name>
    <dbReference type="NCBI Taxonomy" id="66892"/>
    <lineage>
        <taxon>Bacteria</taxon>
        <taxon>Bacillati</taxon>
        <taxon>Actinomycetota</taxon>
        <taxon>Actinomycetes</taxon>
        <taxon>Kitasatosporales</taxon>
        <taxon>Streptomycetaceae</taxon>
        <taxon>Streptomyces</taxon>
    </lineage>
</organism>
<dbReference type="InterPro" id="IPR003838">
    <property type="entry name" value="ABC3_permease_C"/>
</dbReference>
<dbReference type="PANTHER" id="PTHR30489">
    <property type="entry name" value="LIPOPROTEIN-RELEASING SYSTEM TRANSMEMBRANE PROTEIN LOLE"/>
    <property type="match status" value="1"/>
</dbReference>
<dbReference type="PANTHER" id="PTHR30489:SF0">
    <property type="entry name" value="LIPOPROTEIN-RELEASING SYSTEM TRANSMEMBRANE PROTEIN LOLE"/>
    <property type="match status" value="1"/>
</dbReference>
<evidence type="ECO:0000256" key="4">
    <source>
        <dbReference type="ARBA" id="ARBA00022692"/>
    </source>
</evidence>
<dbReference type="AlphaFoldDB" id="A0A4Y3S0T1"/>
<comment type="similarity">
    <text evidence="2">Belongs to the ABC-4 integral membrane protein family. LolC/E subfamily.</text>
</comment>
<evidence type="ECO:0000256" key="6">
    <source>
        <dbReference type="ARBA" id="ARBA00023136"/>
    </source>
</evidence>
<keyword evidence="6 7" id="KW-0472">Membrane</keyword>
<proteinExistence type="inferred from homology"/>
<gene>
    <name evidence="9" type="ORF">SGA01_73850</name>
</gene>